<dbReference type="EC" id="2.3.2.31" evidence="2"/>
<dbReference type="GO" id="GO:0016567">
    <property type="term" value="P:protein ubiquitination"/>
    <property type="evidence" value="ECO:0007669"/>
    <property type="project" value="InterPro"/>
</dbReference>
<evidence type="ECO:0000256" key="6">
    <source>
        <dbReference type="ARBA" id="ARBA00022771"/>
    </source>
</evidence>
<reference evidence="11" key="1">
    <citation type="submission" date="2021-02" db="EMBL/GenBank/DDBJ databases">
        <authorList>
            <person name="Dougan E. K."/>
            <person name="Rhodes N."/>
            <person name="Thang M."/>
            <person name="Chan C."/>
        </authorList>
    </citation>
    <scope>NUCLEOTIDE SEQUENCE</scope>
</reference>
<evidence type="ECO:0000256" key="4">
    <source>
        <dbReference type="ARBA" id="ARBA00022723"/>
    </source>
</evidence>
<comment type="caution">
    <text evidence="11">The sequence shown here is derived from an EMBL/GenBank/DDBJ whole genome shotgun (WGS) entry which is preliminary data.</text>
</comment>
<keyword evidence="9" id="KW-0472">Membrane</keyword>
<dbReference type="OrthoDB" id="286645at2759"/>
<dbReference type="InterPro" id="IPR031127">
    <property type="entry name" value="E3_UB_ligase_RBR"/>
</dbReference>
<dbReference type="GO" id="GO:0061630">
    <property type="term" value="F:ubiquitin protein ligase activity"/>
    <property type="evidence" value="ECO:0007669"/>
    <property type="project" value="UniProtKB-EC"/>
</dbReference>
<dbReference type="SMART" id="SM00647">
    <property type="entry name" value="IBR"/>
    <property type="match status" value="2"/>
</dbReference>
<comment type="catalytic activity">
    <reaction evidence="1">
        <text>[E2 ubiquitin-conjugating enzyme]-S-ubiquitinyl-L-cysteine + [acceptor protein]-L-lysine = [E2 ubiquitin-conjugating enzyme]-L-cysteine + [acceptor protein]-N(6)-ubiquitinyl-L-lysine.</text>
        <dbReference type="EC" id="2.3.2.31"/>
    </reaction>
</comment>
<sequence length="286" mass="31713">DTFEKYERFGRMQLDTQLRQCPLCGVLCKPAERADGEVVAEMRCAACASQFCYYHSNAHSGKPCEEYRLQVAKEERLALEGVLKGTKQCPSCGIRTEKLSGCNHMTCSSCFKDWCWVCGHQVDSIAWHYNPGNPAGCQQFMTDSDAESGHRLMKCLRICSWPVMALSVLLFVLSGLSMVVWAPLCAVTWLLFFSWCTGVDPTFFLHASMALSFLPFICFQVVWLPVGALLNLLLVPCGAGEESLYFLMQIPFATVMSLLEAFGANQLHAEPGQGLVLEDEASDSEA</sequence>
<feature type="transmembrane region" description="Helical" evidence="9">
    <location>
        <begin position="244"/>
        <end position="263"/>
    </location>
</feature>
<keyword evidence="5" id="KW-0677">Repeat</keyword>
<dbReference type="PROSITE" id="PS51873">
    <property type="entry name" value="TRIAD"/>
    <property type="match status" value="1"/>
</dbReference>
<keyword evidence="8" id="KW-0862">Zinc</keyword>
<evidence type="ECO:0000256" key="3">
    <source>
        <dbReference type="ARBA" id="ARBA00022679"/>
    </source>
</evidence>
<evidence type="ECO:0000256" key="7">
    <source>
        <dbReference type="ARBA" id="ARBA00022786"/>
    </source>
</evidence>
<evidence type="ECO:0000256" key="2">
    <source>
        <dbReference type="ARBA" id="ARBA00012251"/>
    </source>
</evidence>
<dbReference type="Pfam" id="PF22191">
    <property type="entry name" value="IBR_1"/>
    <property type="match status" value="1"/>
</dbReference>
<keyword evidence="12" id="KW-1185">Reference proteome</keyword>
<keyword evidence="9" id="KW-1133">Transmembrane helix</keyword>
<dbReference type="CDD" id="cd20336">
    <property type="entry name" value="Rcat_RBR"/>
    <property type="match status" value="1"/>
</dbReference>
<gene>
    <name evidence="11" type="ORF">PGLA1383_LOCUS44206</name>
</gene>
<feature type="domain" description="RING-type" evidence="10">
    <location>
        <begin position="1"/>
        <end position="141"/>
    </location>
</feature>
<evidence type="ECO:0000313" key="11">
    <source>
        <dbReference type="EMBL" id="CAE8627433.1"/>
    </source>
</evidence>
<evidence type="ECO:0000313" key="12">
    <source>
        <dbReference type="Proteomes" id="UP000654075"/>
    </source>
</evidence>
<dbReference type="Gene3D" id="1.20.120.1750">
    <property type="match status" value="1"/>
</dbReference>
<dbReference type="OMA" id="CGNESHG"/>
<proteinExistence type="predicted"/>
<keyword evidence="4" id="KW-0479">Metal-binding</keyword>
<feature type="transmembrane region" description="Helical" evidence="9">
    <location>
        <begin position="161"/>
        <end position="191"/>
    </location>
</feature>
<dbReference type="GO" id="GO:0008270">
    <property type="term" value="F:zinc ion binding"/>
    <property type="evidence" value="ECO:0007669"/>
    <property type="project" value="UniProtKB-KW"/>
</dbReference>
<dbReference type="Proteomes" id="UP000654075">
    <property type="component" value="Unassembled WGS sequence"/>
</dbReference>
<dbReference type="PANTHER" id="PTHR11685">
    <property type="entry name" value="RBR FAMILY RING FINGER AND IBR DOMAIN-CONTAINING"/>
    <property type="match status" value="1"/>
</dbReference>
<feature type="non-terminal residue" evidence="11">
    <location>
        <position position="1"/>
    </location>
</feature>
<dbReference type="AlphaFoldDB" id="A0A813GK52"/>
<accession>A0A813GK52</accession>
<dbReference type="SUPFAM" id="SSF57850">
    <property type="entry name" value="RING/U-box"/>
    <property type="match status" value="2"/>
</dbReference>
<evidence type="ECO:0000256" key="9">
    <source>
        <dbReference type="SAM" id="Phobius"/>
    </source>
</evidence>
<keyword evidence="9" id="KW-0812">Transmembrane</keyword>
<dbReference type="InterPro" id="IPR044066">
    <property type="entry name" value="TRIAD_supradom"/>
</dbReference>
<evidence type="ECO:0000259" key="10">
    <source>
        <dbReference type="PROSITE" id="PS51873"/>
    </source>
</evidence>
<organism evidence="11 12">
    <name type="scientific">Polarella glacialis</name>
    <name type="common">Dinoflagellate</name>
    <dbReference type="NCBI Taxonomy" id="89957"/>
    <lineage>
        <taxon>Eukaryota</taxon>
        <taxon>Sar</taxon>
        <taxon>Alveolata</taxon>
        <taxon>Dinophyceae</taxon>
        <taxon>Suessiales</taxon>
        <taxon>Suessiaceae</taxon>
        <taxon>Polarella</taxon>
    </lineage>
</organism>
<evidence type="ECO:0000256" key="1">
    <source>
        <dbReference type="ARBA" id="ARBA00001798"/>
    </source>
</evidence>
<evidence type="ECO:0000256" key="5">
    <source>
        <dbReference type="ARBA" id="ARBA00022737"/>
    </source>
</evidence>
<keyword evidence="7" id="KW-0833">Ubl conjugation pathway</keyword>
<keyword evidence="3" id="KW-0808">Transferase</keyword>
<feature type="transmembrane region" description="Helical" evidence="9">
    <location>
        <begin position="203"/>
        <end position="224"/>
    </location>
</feature>
<keyword evidence="6" id="KW-0863">Zinc-finger</keyword>
<dbReference type="InterPro" id="IPR002867">
    <property type="entry name" value="IBR_dom"/>
</dbReference>
<protein>
    <recommendedName>
        <fullName evidence="2">RBR-type E3 ubiquitin transferase</fullName>
        <ecNumber evidence="2">2.3.2.31</ecNumber>
    </recommendedName>
</protein>
<dbReference type="EMBL" id="CAJNNV010029183">
    <property type="protein sequence ID" value="CAE8627433.1"/>
    <property type="molecule type" value="Genomic_DNA"/>
</dbReference>
<evidence type="ECO:0000256" key="8">
    <source>
        <dbReference type="ARBA" id="ARBA00022833"/>
    </source>
</evidence>
<name>A0A813GK52_POLGL</name>